<dbReference type="Gene3D" id="1.20.58.1610">
    <property type="entry name" value="NADH:ubiquinone/plastoquinone oxidoreductase, chain 3"/>
    <property type="match status" value="1"/>
</dbReference>
<evidence type="ECO:0000256" key="8">
    <source>
        <dbReference type="ARBA" id="ARBA00049551"/>
    </source>
</evidence>
<organism evidence="10">
    <name type="scientific">Lernaea cyprinacea</name>
    <dbReference type="NCBI Taxonomy" id="342429"/>
    <lineage>
        <taxon>Eukaryota</taxon>
        <taxon>Metazoa</taxon>
        <taxon>Ecdysozoa</taxon>
        <taxon>Arthropoda</taxon>
        <taxon>Crustacea</taxon>
        <taxon>Multicrustacea</taxon>
        <taxon>Hexanauplia</taxon>
        <taxon>Copepoda</taxon>
        <taxon>Cyclopoida</taxon>
        <taxon>Lernaeidae</taxon>
        <taxon>Lernaea</taxon>
    </lineage>
</organism>
<dbReference type="GO" id="GO:0030964">
    <property type="term" value="C:NADH dehydrogenase complex"/>
    <property type="evidence" value="ECO:0007669"/>
    <property type="project" value="TreeGrafter"/>
</dbReference>
<accession>A0A0U1XC88</accession>
<evidence type="ECO:0000256" key="9">
    <source>
        <dbReference type="RuleBase" id="RU003640"/>
    </source>
</evidence>
<name>A0A0U1XC88_9MAXI</name>
<dbReference type="AlphaFoldDB" id="A0A0U1XC88"/>
<evidence type="ECO:0000256" key="2">
    <source>
        <dbReference type="ARBA" id="ARBA00008472"/>
    </source>
</evidence>
<dbReference type="GO" id="GO:0008137">
    <property type="term" value="F:NADH dehydrogenase (ubiquinone) activity"/>
    <property type="evidence" value="ECO:0007669"/>
    <property type="project" value="UniProtKB-UniRule"/>
</dbReference>
<dbReference type="PANTHER" id="PTHR11058:SF9">
    <property type="entry name" value="NADH-UBIQUINONE OXIDOREDUCTASE CHAIN 3"/>
    <property type="match status" value="1"/>
</dbReference>
<evidence type="ECO:0000256" key="3">
    <source>
        <dbReference type="ARBA" id="ARBA00021007"/>
    </source>
</evidence>
<gene>
    <name evidence="10" type="primary">nad3</name>
</gene>
<keyword evidence="6 9" id="KW-1133">Transmembrane helix</keyword>
<evidence type="ECO:0000256" key="6">
    <source>
        <dbReference type="ARBA" id="ARBA00022989"/>
    </source>
</evidence>
<dbReference type="InterPro" id="IPR000440">
    <property type="entry name" value="NADH_UbQ/plastoQ_OxRdtase_su3"/>
</dbReference>
<dbReference type="Pfam" id="PF00507">
    <property type="entry name" value="Oxidored_q4"/>
    <property type="match status" value="1"/>
</dbReference>
<comment type="similarity">
    <text evidence="2 9">Belongs to the complex I subunit 3 family.</text>
</comment>
<keyword evidence="9" id="KW-1278">Translocase</keyword>
<comment type="function">
    <text evidence="9">Core subunit of the mitochondrial membrane respiratory chain NADH dehydrogenase (Complex I) which catalyzes electron transfer from NADH through the respiratory chain, using ubiquinone as an electron acceptor. Essential for the catalytic activity of complex I.</text>
</comment>
<keyword evidence="4 9" id="KW-0813">Transport</keyword>
<geneLocation type="mitochondrion" evidence="10"/>
<feature type="transmembrane region" description="Helical" evidence="9">
    <location>
        <begin position="88"/>
        <end position="106"/>
    </location>
</feature>
<keyword evidence="5 9" id="KW-0812">Transmembrane</keyword>
<evidence type="ECO:0000256" key="1">
    <source>
        <dbReference type="ARBA" id="ARBA00004370"/>
    </source>
</evidence>
<keyword evidence="9" id="KW-0830">Ubiquinone</keyword>
<keyword evidence="9 10" id="KW-0496">Mitochondrion</keyword>
<dbReference type="PANTHER" id="PTHR11058">
    <property type="entry name" value="NADH-UBIQUINONE OXIDOREDUCTASE CHAIN 3"/>
    <property type="match status" value="1"/>
</dbReference>
<evidence type="ECO:0000256" key="4">
    <source>
        <dbReference type="ARBA" id="ARBA00022448"/>
    </source>
</evidence>
<keyword evidence="9" id="KW-0679">Respiratory chain</keyword>
<evidence type="ECO:0000313" key="10">
    <source>
        <dbReference type="EMBL" id="AIQ80160.1"/>
    </source>
</evidence>
<comment type="catalytic activity">
    <reaction evidence="8 9">
        <text>a ubiquinone + NADH + 5 H(+)(in) = a ubiquinol + NAD(+) + 4 H(+)(out)</text>
        <dbReference type="Rhea" id="RHEA:29091"/>
        <dbReference type="Rhea" id="RHEA-COMP:9565"/>
        <dbReference type="Rhea" id="RHEA-COMP:9566"/>
        <dbReference type="ChEBI" id="CHEBI:15378"/>
        <dbReference type="ChEBI" id="CHEBI:16389"/>
        <dbReference type="ChEBI" id="CHEBI:17976"/>
        <dbReference type="ChEBI" id="CHEBI:57540"/>
        <dbReference type="ChEBI" id="CHEBI:57945"/>
        <dbReference type="EC" id="7.1.1.2"/>
    </reaction>
</comment>
<keyword evidence="9" id="KW-0520">NAD</keyword>
<keyword evidence="7 9" id="KW-0472">Membrane</keyword>
<feature type="transmembrane region" description="Helical" evidence="9">
    <location>
        <begin position="53"/>
        <end position="76"/>
    </location>
</feature>
<keyword evidence="9" id="KW-0249">Electron transport</keyword>
<dbReference type="GO" id="GO:0031966">
    <property type="term" value="C:mitochondrial membrane"/>
    <property type="evidence" value="ECO:0007669"/>
    <property type="project" value="UniProtKB-SubCell"/>
</dbReference>
<dbReference type="EC" id="7.1.1.2" evidence="9"/>
<dbReference type="EMBL" id="KM235194">
    <property type="protein sequence ID" value="AIQ80160.1"/>
    <property type="molecule type" value="Genomic_DNA"/>
</dbReference>
<dbReference type="InterPro" id="IPR038430">
    <property type="entry name" value="NDAH_ubi_oxred_su3_sf"/>
</dbReference>
<proteinExistence type="inferred from homology"/>
<evidence type="ECO:0000256" key="5">
    <source>
        <dbReference type="ARBA" id="ARBA00022692"/>
    </source>
</evidence>
<reference evidence="10" key="1">
    <citation type="journal article" date="2014" name="Mitochondrial DNA">
        <title>Complete mitochondrial genome of Lernaea cyprinacea (Copepoda: Cyclopoida).</title>
        <authorList>
            <person name="Su Y.B."/>
            <person name="Wang L.X."/>
            <person name="Kong S.C."/>
            <person name="Chen L."/>
            <person name="Fang R."/>
        </authorList>
    </citation>
    <scope>NUCLEOTIDE SEQUENCE</scope>
</reference>
<evidence type="ECO:0000256" key="7">
    <source>
        <dbReference type="ARBA" id="ARBA00023136"/>
    </source>
</evidence>
<comment type="subcellular location">
    <subcellularLocation>
        <location evidence="1">Membrane</location>
    </subcellularLocation>
    <subcellularLocation>
        <location evidence="9">Mitochondrion membrane</location>
        <topology evidence="9">Multi-pass membrane protein</topology>
    </subcellularLocation>
</comment>
<sequence>MLLLLLIVMLVVSLIIFVVGIALSYKKGHDSALGSPFECGFTPFNNYSPSFSVHFFLVAMIFLIFDVELSLMMPYFYTLVSGINFKEYLIISSFLLILLLGLIYEWNIMKLEWKF</sequence>
<protein>
    <recommendedName>
        <fullName evidence="3 9">NADH-ubiquinone oxidoreductase chain 3</fullName>
        <ecNumber evidence="9">7.1.1.2</ecNumber>
    </recommendedName>
</protein>